<dbReference type="AlphaFoldDB" id="A0A1H2N8H5"/>
<keyword evidence="2 4" id="KW-0238">DNA-binding</keyword>
<feature type="domain" description="HTH tetR-type" evidence="5">
    <location>
        <begin position="15"/>
        <end position="74"/>
    </location>
</feature>
<feature type="DNA-binding region" description="H-T-H motif" evidence="4">
    <location>
        <begin position="37"/>
        <end position="56"/>
    </location>
</feature>
<evidence type="ECO:0000313" key="6">
    <source>
        <dbReference type="EMBL" id="SDV01461.1"/>
    </source>
</evidence>
<dbReference type="GO" id="GO:0003700">
    <property type="term" value="F:DNA-binding transcription factor activity"/>
    <property type="evidence" value="ECO:0007669"/>
    <property type="project" value="TreeGrafter"/>
</dbReference>
<organism evidence="6 7">
    <name type="scientific">Microlunatus sagamiharensis</name>
    <dbReference type="NCBI Taxonomy" id="546874"/>
    <lineage>
        <taxon>Bacteria</taxon>
        <taxon>Bacillati</taxon>
        <taxon>Actinomycetota</taxon>
        <taxon>Actinomycetes</taxon>
        <taxon>Propionibacteriales</taxon>
        <taxon>Propionibacteriaceae</taxon>
        <taxon>Microlunatus</taxon>
    </lineage>
</organism>
<dbReference type="GO" id="GO:0000976">
    <property type="term" value="F:transcription cis-regulatory region binding"/>
    <property type="evidence" value="ECO:0007669"/>
    <property type="project" value="TreeGrafter"/>
</dbReference>
<dbReference type="PROSITE" id="PS50977">
    <property type="entry name" value="HTH_TETR_2"/>
    <property type="match status" value="1"/>
</dbReference>
<evidence type="ECO:0000256" key="3">
    <source>
        <dbReference type="ARBA" id="ARBA00023163"/>
    </source>
</evidence>
<keyword evidence="1" id="KW-0805">Transcription regulation</keyword>
<evidence type="ECO:0000313" key="7">
    <source>
        <dbReference type="Proteomes" id="UP000198825"/>
    </source>
</evidence>
<reference evidence="7" key="1">
    <citation type="submission" date="2016-10" db="EMBL/GenBank/DDBJ databases">
        <authorList>
            <person name="Varghese N."/>
            <person name="Submissions S."/>
        </authorList>
    </citation>
    <scope>NUCLEOTIDE SEQUENCE [LARGE SCALE GENOMIC DNA]</scope>
    <source>
        <strain evidence="7">DSM 21743</strain>
    </source>
</reference>
<dbReference type="Pfam" id="PF00440">
    <property type="entry name" value="TetR_N"/>
    <property type="match status" value="1"/>
</dbReference>
<dbReference type="EMBL" id="LT629799">
    <property type="protein sequence ID" value="SDV01461.1"/>
    <property type="molecule type" value="Genomic_DNA"/>
</dbReference>
<dbReference type="PANTHER" id="PTHR30055:SF234">
    <property type="entry name" value="HTH-TYPE TRANSCRIPTIONAL REGULATOR BETI"/>
    <property type="match status" value="1"/>
</dbReference>
<dbReference type="SUPFAM" id="SSF46689">
    <property type="entry name" value="Homeodomain-like"/>
    <property type="match status" value="1"/>
</dbReference>
<dbReference type="InterPro" id="IPR050109">
    <property type="entry name" value="HTH-type_TetR-like_transc_reg"/>
</dbReference>
<keyword evidence="7" id="KW-1185">Reference proteome</keyword>
<evidence type="ECO:0000256" key="4">
    <source>
        <dbReference type="PROSITE-ProRule" id="PRU00335"/>
    </source>
</evidence>
<dbReference type="Proteomes" id="UP000198825">
    <property type="component" value="Chromosome I"/>
</dbReference>
<evidence type="ECO:0000259" key="5">
    <source>
        <dbReference type="PROSITE" id="PS50977"/>
    </source>
</evidence>
<dbReference type="InterPro" id="IPR009057">
    <property type="entry name" value="Homeodomain-like_sf"/>
</dbReference>
<dbReference type="PANTHER" id="PTHR30055">
    <property type="entry name" value="HTH-TYPE TRANSCRIPTIONAL REGULATOR RUTR"/>
    <property type="match status" value="1"/>
</dbReference>
<evidence type="ECO:0000256" key="2">
    <source>
        <dbReference type="ARBA" id="ARBA00023125"/>
    </source>
</evidence>
<name>A0A1H2N8H5_9ACTN</name>
<dbReference type="Gene3D" id="1.10.357.10">
    <property type="entry name" value="Tetracycline Repressor, domain 2"/>
    <property type="match status" value="1"/>
</dbReference>
<evidence type="ECO:0000256" key="1">
    <source>
        <dbReference type="ARBA" id="ARBA00023015"/>
    </source>
</evidence>
<dbReference type="STRING" id="546874.SAMN04488544_3483"/>
<accession>A0A1H2N8H5</accession>
<dbReference type="PRINTS" id="PR00455">
    <property type="entry name" value="HTHTETR"/>
</dbReference>
<proteinExistence type="predicted"/>
<dbReference type="InterPro" id="IPR001647">
    <property type="entry name" value="HTH_TetR"/>
</dbReference>
<protein>
    <submittedName>
        <fullName evidence="6">DNA-binding transcriptional regulator, AcrR family</fullName>
    </submittedName>
</protein>
<sequence length="217" mass="24235">MVFVVPPRAAPLPLEDRRSALISATEPLLERYGRDISTRQIAEAAGVAEGTIFRAFATKDELIDAVIEEVFDEQRSRDAILAIDRDLPLPVRLVRAVTILQDRTRRVFALFHALRLRPGWAREDGEEPPAHESLHAKQQHDREQLELVLADLIGPDTDQLRFTTAEAVTALRAAVFSLTHPLLGDESLARPDRIVDLVLHGIARTPAHPCRTQETPC</sequence>
<gene>
    <name evidence="6" type="ORF">SAMN04488544_3483</name>
</gene>
<keyword evidence="3" id="KW-0804">Transcription</keyword>